<keyword evidence="3" id="KW-0805">Transcription regulation</keyword>
<evidence type="ECO:0000259" key="8">
    <source>
        <dbReference type="Pfam" id="PF20998"/>
    </source>
</evidence>
<keyword evidence="10" id="KW-1185">Reference proteome</keyword>
<accession>A0AA39FNT5</accession>
<dbReference type="Pfam" id="PF20998">
    <property type="entry name" value="Nol11_C"/>
    <property type="match status" value="1"/>
</dbReference>
<evidence type="ECO:0000256" key="3">
    <source>
        <dbReference type="ARBA" id="ARBA00023015"/>
    </source>
</evidence>
<dbReference type="GO" id="GO:0005730">
    <property type="term" value="C:nucleolus"/>
    <property type="evidence" value="ECO:0007669"/>
    <property type="project" value="UniProtKB-SubCell"/>
</dbReference>
<gene>
    <name evidence="9" type="ORF">PV328_006282</name>
</gene>
<dbReference type="PANTHER" id="PTHR15633">
    <property type="entry name" value="NUCLEOLAR PROTEIN 11"/>
    <property type="match status" value="1"/>
</dbReference>
<dbReference type="InterPro" id="IPR012584">
    <property type="entry name" value="NOL11_N"/>
</dbReference>
<reference evidence="9" key="1">
    <citation type="journal article" date="2023" name="bioRxiv">
        <title>Scaffold-level genome assemblies of two parasitoid biocontrol wasps reveal the parthenogenesis mechanism and an associated novel virus.</title>
        <authorList>
            <person name="Inwood S."/>
            <person name="Skelly J."/>
            <person name="Guhlin J."/>
            <person name="Harrop T."/>
            <person name="Goldson S."/>
            <person name="Dearden P."/>
        </authorList>
    </citation>
    <scope>NUCLEOTIDE SEQUENCE</scope>
    <source>
        <strain evidence="9">Irish</strain>
        <tissue evidence="9">Whole body</tissue>
    </source>
</reference>
<name>A0AA39FNT5_9HYME</name>
<evidence type="ECO:0000256" key="1">
    <source>
        <dbReference type="ARBA" id="ARBA00004604"/>
    </source>
</evidence>
<evidence type="ECO:0000313" key="9">
    <source>
        <dbReference type="EMBL" id="KAK0173027.1"/>
    </source>
</evidence>
<keyword evidence="5" id="KW-0804">Transcription</keyword>
<evidence type="ECO:0008006" key="11">
    <source>
        <dbReference type="Google" id="ProtNLM"/>
    </source>
</evidence>
<evidence type="ECO:0000256" key="4">
    <source>
        <dbReference type="ARBA" id="ARBA00023159"/>
    </source>
</evidence>
<reference evidence="9" key="2">
    <citation type="submission" date="2023-03" db="EMBL/GenBank/DDBJ databases">
        <authorList>
            <person name="Inwood S.N."/>
            <person name="Skelly J.G."/>
            <person name="Guhlin J."/>
            <person name="Harrop T.W.R."/>
            <person name="Goldson S.G."/>
            <person name="Dearden P.K."/>
        </authorList>
    </citation>
    <scope>NUCLEOTIDE SEQUENCE</scope>
    <source>
        <strain evidence="9">Irish</strain>
        <tissue evidence="9">Whole body</tissue>
    </source>
</reference>
<proteinExistence type="predicted"/>
<evidence type="ECO:0000259" key="7">
    <source>
        <dbReference type="Pfam" id="PF08168"/>
    </source>
</evidence>
<comment type="subcellular location">
    <subcellularLocation>
        <location evidence="1">Nucleus</location>
        <location evidence="1">Nucleolus</location>
    </subcellularLocation>
</comment>
<dbReference type="AlphaFoldDB" id="A0AA39FNT5"/>
<dbReference type="Proteomes" id="UP001168990">
    <property type="component" value="Unassembled WGS sequence"/>
</dbReference>
<dbReference type="Pfam" id="PF08168">
    <property type="entry name" value="NOL11_N"/>
    <property type="match status" value="1"/>
</dbReference>
<sequence length="611" mass="69800">MAKLNSYYTLCPLIDQQNLLGVEKDADCGCAIVTLGRNIVIRYKLHDLKQVSSWSTKERLTTQVIYDKQTDRYVAVFNEKYIRVWAKNETDLDKVKKYKFSCPFQTILSLDTTSPVLVRRDGATASLEWARNHKTTWSSNGILLPNETISDCNLINVNNKTYLCALTKIDSMYNYIVVGLQEETYIEIPEEINRIVLTRISEKLIGHVILQDNHNAYLLTLWSHGRLYSYPLTGSCPDPVPGMLVSVFSSISTNHPVVMVPLNDATIAAYGADVNEEGAVLLIYDIKFKLVQAIQKLKLYTKDAKLWRIDDKLLLAANRHLAVAPYRLTSQKIEAMLGSLWNFNGDAKVNDEDNDVVEIRETIIANWQNSQTPPSSDKLSTKDVTHKIAKQINVLLNEGISNAAILQVLIPQLIESKDVSSIMYCLENFNDLSEKLLIDLLSFGIRTPEKTFLSKKNGIRKSNSDNNINVIITRNCFLDKLISIDFSDITIMSYLKSSLNFNEVLNFINYLISKLNSADSAESIVAPNDKQLYKWTSLFIDSHYQHYLLSQDPEVLQVLHKLKDILDDHFHSLMVFENLRPMVQRIIHGKPLKPTHKEYSKFYMIEEVQLY</sequence>
<evidence type="ECO:0000313" key="10">
    <source>
        <dbReference type="Proteomes" id="UP001168990"/>
    </source>
</evidence>
<evidence type="ECO:0000256" key="2">
    <source>
        <dbReference type="ARBA" id="ARBA00022552"/>
    </source>
</evidence>
<dbReference type="EMBL" id="JAQQBS010000002">
    <property type="protein sequence ID" value="KAK0173027.1"/>
    <property type="molecule type" value="Genomic_DNA"/>
</dbReference>
<keyword evidence="4" id="KW-0010">Activator</keyword>
<dbReference type="PANTHER" id="PTHR15633:SF2">
    <property type="entry name" value="NUCLEOLAR PROTEIN 11"/>
    <property type="match status" value="1"/>
</dbReference>
<feature type="domain" description="Nucleolar protein 11 N-terminal" evidence="7">
    <location>
        <begin position="1"/>
        <end position="327"/>
    </location>
</feature>
<feature type="domain" description="Nucleolar protein 11 C-terminal" evidence="8">
    <location>
        <begin position="390"/>
        <end position="611"/>
    </location>
</feature>
<dbReference type="GO" id="GO:0030490">
    <property type="term" value="P:maturation of SSU-rRNA"/>
    <property type="evidence" value="ECO:0007669"/>
    <property type="project" value="InterPro"/>
</dbReference>
<keyword evidence="2" id="KW-0698">rRNA processing</keyword>
<dbReference type="GO" id="GO:0003723">
    <property type="term" value="F:RNA binding"/>
    <property type="evidence" value="ECO:0007669"/>
    <property type="project" value="TreeGrafter"/>
</dbReference>
<protein>
    <recommendedName>
        <fullName evidence="11">Nucleolar protein 11</fullName>
    </recommendedName>
</protein>
<evidence type="ECO:0000256" key="6">
    <source>
        <dbReference type="ARBA" id="ARBA00023242"/>
    </source>
</evidence>
<keyword evidence="6" id="KW-0539">Nucleus</keyword>
<comment type="caution">
    <text evidence="9">The sequence shown here is derived from an EMBL/GenBank/DDBJ whole genome shotgun (WGS) entry which is preliminary data.</text>
</comment>
<evidence type="ECO:0000256" key="5">
    <source>
        <dbReference type="ARBA" id="ARBA00023163"/>
    </source>
</evidence>
<dbReference type="InterPro" id="IPR048897">
    <property type="entry name" value="Nol11_C"/>
</dbReference>
<organism evidence="9 10">
    <name type="scientific">Microctonus aethiopoides</name>
    <dbReference type="NCBI Taxonomy" id="144406"/>
    <lineage>
        <taxon>Eukaryota</taxon>
        <taxon>Metazoa</taxon>
        <taxon>Ecdysozoa</taxon>
        <taxon>Arthropoda</taxon>
        <taxon>Hexapoda</taxon>
        <taxon>Insecta</taxon>
        <taxon>Pterygota</taxon>
        <taxon>Neoptera</taxon>
        <taxon>Endopterygota</taxon>
        <taxon>Hymenoptera</taxon>
        <taxon>Apocrita</taxon>
        <taxon>Ichneumonoidea</taxon>
        <taxon>Braconidae</taxon>
        <taxon>Euphorinae</taxon>
        <taxon>Microctonus</taxon>
    </lineage>
</organism>
<dbReference type="InterPro" id="IPR042859">
    <property type="entry name" value="NOL11"/>
</dbReference>